<dbReference type="OrthoDB" id="162969at2759"/>
<dbReference type="HOGENOM" id="CLU_018294_0_0_1"/>
<feature type="domain" description="DDE-1" evidence="1">
    <location>
        <begin position="19"/>
        <end position="82"/>
    </location>
</feature>
<feature type="domain" description="DDE-1" evidence="1">
    <location>
        <begin position="85"/>
        <end position="148"/>
    </location>
</feature>
<dbReference type="Pfam" id="PF03184">
    <property type="entry name" value="DDE_1"/>
    <property type="match status" value="2"/>
</dbReference>
<sequence length="326" mass="36809">MPPDRGLSDKQHSGVKGKKTRLTHLFTTNVDGLRKLVPLIMGKAWKPHAFKNKTGSQLGFNYQNNTKPWMMATLYQEWLSDWDAKPNNQAIIRCFKAHYHMKFIQHAIDHYESGTTPLEIYDINQLEAMHLADKAWNKVDTTTIRNCWHKAGILPDFDSPPIQPSLPILSLVHTASNSPLPQDPIAQVETLVQNTLDDLESTGALQHSNRMDITELLNPAAEAHNVFGATNEDIYQAVMDAKKVWESAVWGASDDVDNDTPVEPAPTCGEALQAVLLLRKYTEDLNDPFAHKLEMMLGSFGQMTRMKEMQGMKDSKLTSYYPRKAH</sequence>
<dbReference type="GO" id="GO:0003676">
    <property type="term" value="F:nucleic acid binding"/>
    <property type="evidence" value="ECO:0007669"/>
    <property type="project" value="InterPro"/>
</dbReference>
<gene>
    <name evidence="2" type="ORF">PAXRUDRAFT_15820</name>
</gene>
<evidence type="ECO:0000313" key="3">
    <source>
        <dbReference type="Proteomes" id="UP000054538"/>
    </source>
</evidence>
<evidence type="ECO:0000259" key="1">
    <source>
        <dbReference type="Pfam" id="PF03184"/>
    </source>
</evidence>
<evidence type="ECO:0000313" key="2">
    <source>
        <dbReference type="EMBL" id="KIK80404.1"/>
    </source>
</evidence>
<reference evidence="3" key="2">
    <citation type="submission" date="2015-01" db="EMBL/GenBank/DDBJ databases">
        <title>Evolutionary Origins and Diversification of the Mycorrhizal Mutualists.</title>
        <authorList>
            <consortium name="DOE Joint Genome Institute"/>
            <consortium name="Mycorrhizal Genomics Consortium"/>
            <person name="Kohler A."/>
            <person name="Kuo A."/>
            <person name="Nagy L.G."/>
            <person name="Floudas D."/>
            <person name="Copeland A."/>
            <person name="Barry K.W."/>
            <person name="Cichocki N."/>
            <person name="Veneault-Fourrey C."/>
            <person name="LaButti K."/>
            <person name="Lindquist E.A."/>
            <person name="Lipzen A."/>
            <person name="Lundell T."/>
            <person name="Morin E."/>
            <person name="Murat C."/>
            <person name="Riley R."/>
            <person name="Ohm R."/>
            <person name="Sun H."/>
            <person name="Tunlid A."/>
            <person name="Henrissat B."/>
            <person name="Grigoriev I.V."/>
            <person name="Hibbett D.S."/>
            <person name="Martin F."/>
        </authorList>
    </citation>
    <scope>NUCLEOTIDE SEQUENCE [LARGE SCALE GENOMIC DNA]</scope>
    <source>
        <strain evidence="3">Ve08.2h10</strain>
    </source>
</reference>
<dbReference type="EMBL" id="KN826029">
    <property type="protein sequence ID" value="KIK80404.1"/>
    <property type="molecule type" value="Genomic_DNA"/>
</dbReference>
<protein>
    <recommendedName>
        <fullName evidence="1">DDE-1 domain-containing protein</fullName>
    </recommendedName>
</protein>
<dbReference type="InParanoid" id="A0A0D0DGL2"/>
<dbReference type="Proteomes" id="UP000054538">
    <property type="component" value="Unassembled WGS sequence"/>
</dbReference>
<name>A0A0D0DGL2_9AGAM</name>
<organism evidence="2 3">
    <name type="scientific">Paxillus rubicundulus Ve08.2h10</name>
    <dbReference type="NCBI Taxonomy" id="930991"/>
    <lineage>
        <taxon>Eukaryota</taxon>
        <taxon>Fungi</taxon>
        <taxon>Dikarya</taxon>
        <taxon>Basidiomycota</taxon>
        <taxon>Agaricomycotina</taxon>
        <taxon>Agaricomycetes</taxon>
        <taxon>Agaricomycetidae</taxon>
        <taxon>Boletales</taxon>
        <taxon>Paxilineae</taxon>
        <taxon>Paxillaceae</taxon>
        <taxon>Paxillus</taxon>
    </lineage>
</organism>
<accession>A0A0D0DGL2</accession>
<keyword evidence="3" id="KW-1185">Reference proteome</keyword>
<dbReference type="InterPro" id="IPR004875">
    <property type="entry name" value="DDE_SF_endonuclease_dom"/>
</dbReference>
<dbReference type="FunCoup" id="A0A0D0DGL2">
    <property type="interactions" value="185"/>
</dbReference>
<proteinExistence type="predicted"/>
<reference evidence="2 3" key="1">
    <citation type="submission" date="2014-04" db="EMBL/GenBank/DDBJ databases">
        <authorList>
            <consortium name="DOE Joint Genome Institute"/>
            <person name="Kuo A."/>
            <person name="Kohler A."/>
            <person name="Jargeat P."/>
            <person name="Nagy L.G."/>
            <person name="Floudas D."/>
            <person name="Copeland A."/>
            <person name="Barry K.W."/>
            <person name="Cichocki N."/>
            <person name="Veneault-Fourrey C."/>
            <person name="LaButti K."/>
            <person name="Lindquist E.A."/>
            <person name="Lipzen A."/>
            <person name="Lundell T."/>
            <person name="Morin E."/>
            <person name="Murat C."/>
            <person name="Sun H."/>
            <person name="Tunlid A."/>
            <person name="Henrissat B."/>
            <person name="Grigoriev I.V."/>
            <person name="Hibbett D.S."/>
            <person name="Martin F."/>
            <person name="Nordberg H.P."/>
            <person name="Cantor M.N."/>
            <person name="Hua S.X."/>
        </authorList>
    </citation>
    <scope>NUCLEOTIDE SEQUENCE [LARGE SCALE GENOMIC DNA]</scope>
    <source>
        <strain evidence="2 3">Ve08.2h10</strain>
    </source>
</reference>
<dbReference type="AlphaFoldDB" id="A0A0D0DGL2"/>